<proteinExistence type="predicted"/>
<evidence type="ECO:0000256" key="1">
    <source>
        <dbReference type="SAM" id="MobiDB-lite"/>
    </source>
</evidence>
<keyword evidence="2" id="KW-1133">Transmembrane helix</keyword>
<reference evidence="4" key="2">
    <citation type="submission" date="2008-08" db="EMBL/GenBank/DDBJ databases">
        <authorList>
            <consortium name="Diatom Consortium"/>
            <person name="Grigoriev I."/>
            <person name="Grimwood J."/>
            <person name="Kuo A."/>
            <person name="Otillar R.P."/>
            <person name="Salamov A."/>
            <person name="Detter J.C."/>
            <person name="Lindquist E."/>
            <person name="Shapiro H."/>
            <person name="Lucas S."/>
            <person name="Glavina del Rio T."/>
            <person name="Pitluck S."/>
            <person name="Rokhsar D."/>
            <person name="Bowler C."/>
        </authorList>
    </citation>
    <scope>GENOME REANNOTATION</scope>
    <source>
        <strain evidence="4">CCAP 1055/1</strain>
    </source>
</reference>
<sequence>MRLFRSAPTRQVGVAGTLLLLLTSVCTVVVSLRTDQDATVRPLAGAAPLTVLPVASPNNRKLKESGNLLNLMDRVWFETGTKALHSSVSAAKCKKPKSSKGSDKGSSSTPTTASPSVSKTAAPAPIATISKSSKSGNDSIDLPLCADAETYEPSASPVGTGVDATTNPTQNGGGTNSTENPEQPSVSPSTVQPGGESGLEQPSASPSVAQSGGESGLGQPSVSPSIAQSEGDSGLGQPSASPSEQGSALPSEQPSANESAEPSVGGSTEDNTPEDGLVEGEFDCAAVADGTASTDGNTQSYTVNFILVVDGSVPSQDVVTAVAEKLQQVVAPALLGCTRRRRFLQTSSLTNFVFGKPETQAQEPVRFEPRLESAIEAAFDNGAFDDIAGLTGSQFTVPSPEGELGTAIDPPTSAPFADEVPTIFIGTQPELKSANDGLRAPAVVGASVAGLLLLLGAIFYESRRRGKAKDDRYHHKPVPAVVSVHHRQYNDDDDDMEQSSCPQNEKRKSRQVRAVGQGNSVVTSRTGDTILEEQEIFLCPNGEDTDFLFEETNHSCSSPHCLTCELKRRQGIMFVKATLPEGGSLPPRSARGYAEDDTVDL</sequence>
<feature type="region of interest" description="Disordered" evidence="1">
    <location>
        <begin position="87"/>
        <end position="277"/>
    </location>
</feature>
<dbReference type="KEGG" id="pti:PHATRDRAFT_46436"/>
<feature type="compositionally biased region" description="Polar residues" evidence="1">
    <location>
        <begin position="129"/>
        <end position="138"/>
    </location>
</feature>
<feature type="region of interest" description="Disordered" evidence="1">
    <location>
        <begin position="490"/>
        <end position="521"/>
    </location>
</feature>
<organism evidence="3 4">
    <name type="scientific">Phaeodactylum tricornutum (strain CCAP 1055/1)</name>
    <dbReference type="NCBI Taxonomy" id="556484"/>
    <lineage>
        <taxon>Eukaryota</taxon>
        <taxon>Sar</taxon>
        <taxon>Stramenopiles</taxon>
        <taxon>Ochrophyta</taxon>
        <taxon>Bacillariophyta</taxon>
        <taxon>Bacillariophyceae</taxon>
        <taxon>Bacillariophycidae</taxon>
        <taxon>Naviculales</taxon>
        <taxon>Phaeodactylaceae</taxon>
        <taxon>Phaeodactylum</taxon>
    </lineage>
</organism>
<dbReference type="Proteomes" id="UP000000759">
    <property type="component" value="Chromosome 10"/>
</dbReference>
<gene>
    <name evidence="3" type="ORF">PHATRDRAFT_46436</name>
</gene>
<evidence type="ECO:0000313" key="4">
    <source>
        <dbReference type="Proteomes" id="UP000000759"/>
    </source>
</evidence>
<dbReference type="EMBL" id="CM000613">
    <property type="protein sequence ID" value="EEC47638.1"/>
    <property type="molecule type" value="Genomic_DNA"/>
</dbReference>
<reference evidence="3 4" key="1">
    <citation type="journal article" date="2008" name="Nature">
        <title>The Phaeodactylum genome reveals the evolutionary history of diatom genomes.</title>
        <authorList>
            <person name="Bowler C."/>
            <person name="Allen A.E."/>
            <person name="Badger J.H."/>
            <person name="Grimwood J."/>
            <person name="Jabbari K."/>
            <person name="Kuo A."/>
            <person name="Maheswari U."/>
            <person name="Martens C."/>
            <person name="Maumus F."/>
            <person name="Otillar R.P."/>
            <person name="Rayko E."/>
            <person name="Salamov A."/>
            <person name="Vandepoele K."/>
            <person name="Beszteri B."/>
            <person name="Gruber A."/>
            <person name="Heijde M."/>
            <person name="Katinka M."/>
            <person name="Mock T."/>
            <person name="Valentin K."/>
            <person name="Verret F."/>
            <person name="Berges J.A."/>
            <person name="Brownlee C."/>
            <person name="Cadoret J.P."/>
            <person name="Chiovitti A."/>
            <person name="Choi C.J."/>
            <person name="Coesel S."/>
            <person name="De Martino A."/>
            <person name="Detter J.C."/>
            <person name="Durkin C."/>
            <person name="Falciatore A."/>
            <person name="Fournet J."/>
            <person name="Haruta M."/>
            <person name="Huysman M.J."/>
            <person name="Jenkins B.D."/>
            <person name="Jiroutova K."/>
            <person name="Jorgensen R.E."/>
            <person name="Joubert Y."/>
            <person name="Kaplan A."/>
            <person name="Kroger N."/>
            <person name="Kroth P.G."/>
            <person name="La Roche J."/>
            <person name="Lindquist E."/>
            <person name="Lommer M."/>
            <person name="Martin-Jezequel V."/>
            <person name="Lopez P.J."/>
            <person name="Lucas S."/>
            <person name="Mangogna M."/>
            <person name="McGinnis K."/>
            <person name="Medlin L.K."/>
            <person name="Montsant A."/>
            <person name="Oudot-Le Secq M.P."/>
            <person name="Napoli C."/>
            <person name="Obornik M."/>
            <person name="Parker M.S."/>
            <person name="Petit J.L."/>
            <person name="Porcel B.M."/>
            <person name="Poulsen N."/>
            <person name="Robison M."/>
            <person name="Rychlewski L."/>
            <person name="Rynearson T.A."/>
            <person name="Schmutz J."/>
            <person name="Shapiro H."/>
            <person name="Siaut M."/>
            <person name="Stanley M."/>
            <person name="Sussman M.R."/>
            <person name="Taylor A.R."/>
            <person name="Vardi A."/>
            <person name="von Dassow P."/>
            <person name="Vyverman W."/>
            <person name="Willis A."/>
            <person name="Wyrwicz L.S."/>
            <person name="Rokhsar D.S."/>
            <person name="Weissenbach J."/>
            <person name="Armbrust E.V."/>
            <person name="Green B.R."/>
            <person name="Van de Peer Y."/>
            <person name="Grigoriev I.V."/>
        </authorList>
    </citation>
    <scope>NUCLEOTIDE SEQUENCE [LARGE SCALE GENOMIC DNA]</scope>
    <source>
        <strain evidence="3 4">CCAP 1055/1</strain>
    </source>
</reference>
<feature type="region of interest" description="Disordered" evidence="1">
    <location>
        <begin position="581"/>
        <end position="601"/>
    </location>
</feature>
<dbReference type="PaxDb" id="2850-Phatr46436"/>
<feature type="compositionally biased region" description="Low complexity" evidence="1">
    <location>
        <begin position="104"/>
        <end position="125"/>
    </location>
</feature>
<dbReference type="GeneID" id="7201540"/>
<feature type="compositionally biased region" description="Polar residues" evidence="1">
    <location>
        <begin position="200"/>
        <end position="270"/>
    </location>
</feature>
<evidence type="ECO:0000313" key="3">
    <source>
        <dbReference type="EMBL" id="EEC47638.1"/>
    </source>
</evidence>
<keyword evidence="4" id="KW-1185">Reference proteome</keyword>
<evidence type="ECO:0000256" key="2">
    <source>
        <dbReference type="SAM" id="Phobius"/>
    </source>
</evidence>
<dbReference type="InParanoid" id="B7G176"/>
<name>B7G176_PHATC</name>
<keyword evidence="2" id="KW-0472">Membrane</keyword>
<feature type="compositionally biased region" description="Polar residues" evidence="1">
    <location>
        <begin position="179"/>
        <end position="192"/>
    </location>
</feature>
<evidence type="ECO:0008006" key="5">
    <source>
        <dbReference type="Google" id="ProtNLM"/>
    </source>
</evidence>
<keyword evidence="2" id="KW-0812">Transmembrane</keyword>
<feature type="transmembrane region" description="Helical" evidence="2">
    <location>
        <begin position="438"/>
        <end position="460"/>
    </location>
</feature>
<dbReference type="RefSeq" id="XP_002180986.1">
    <property type="nucleotide sequence ID" value="XM_002180950.1"/>
</dbReference>
<dbReference type="AlphaFoldDB" id="B7G176"/>
<protein>
    <recommendedName>
        <fullName evidence="5">Transmembrane protein</fullName>
    </recommendedName>
</protein>
<accession>B7G176</accession>